<evidence type="ECO:0000256" key="2">
    <source>
        <dbReference type="ARBA" id="ARBA00022771"/>
    </source>
</evidence>
<accession>A0A194X969</accession>
<dbReference type="InParanoid" id="A0A194X969"/>
<reference evidence="5 6" key="1">
    <citation type="submission" date="2015-10" db="EMBL/GenBank/DDBJ databases">
        <title>Full genome of DAOMC 229536 Phialocephala scopiformis, a fungal endophyte of spruce producing the potent anti-insectan compound rugulosin.</title>
        <authorList>
            <consortium name="DOE Joint Genome Institute"/>
            <person name="Walker A.K."/>
            <person name="Frasz S.L."/>
            <person name="Seifert K.A."/>
            <person name="Miller J.D."/>
            <person name="Mondo S.J."/>
            <person name="Labutti K."/>
            <person name="Lipzen A."/>
            <person name="Dockter R."/>
            <person name="Kennedy M."/>
            <person name="Grigoriev I.V."/>
            <person name="Spatafora J.W."/>
        </authorList>
    </citation>
    <scope>NUCLEOTIDE SEQUENCE [LARGE SCALE GENOMIC DNA]</scope>
    <source>
        <strain evidence="5 6">CBS 120377</strain>
    </source>
</reference>
<protein>
    <recommendedName>
        <fullName evidence="4">MYND-type domain-containing protein</fullName>
    </recommendedName>
</protein>
<dbReference type="STRING" id="149040.A0A194X969"/>
<dbReference type="InterPro" id="IPR002893">
    <property type="entry name" value="Znf_MYND"/>
</dbReference>
<evidence type="ECO:0000313" key="5">
    <source>
        <dbReference type="EMBL" id="KUJ16713.1"/>
    </source>
</evidence>
<sequence length="345" mass="39314">MECVVCKKSATLQCGGCKNCLRYSNNPPVARYCGIECQTVDWTKHKSLWYLARERSWYYYDIQSVDRKPVEPEYFMMLEGSRTIETTLNMYGRNLIEDGTFNQDSPVAIPFTAALLQSKEEEEAALSFVGGIQAAAWMVEFIQGMLSSVVKRNTAVQHRTKGEKRRTRFSHGRPEDAFITNIPMAFDRRKPVHTVLKVVLRSGEVFAIDLAGAQHGHHEPVVPWEKYKEERILNIRSIDPAAAPKGLLQVQDYSIAKIASAHNRHHSSHVGKMITDDLMEQMNLTLLKWQKDNVGLKTVWTLPPDDYAVKQQAIVDQMHWDLTYTTDADSQATRRGLELRLNSGN</sequence>
<dbReference type="Proteomes" id="UP000070700">
    <property type="component" value="Unassembled WGS sequence"/>
</dbReference>
<keyword evidence="1" id="KW-0479">Metal-binding</keyword>
<proteinExistence type="predicted"/>
<dbReference type="SUPFAM" id="SSF144232">
    <property type="entry name" value="HIT/MYND zinc finger-like"/>
    <property type="match status" value="1"/>
</dbReference>
<keyword evidence="2" id="KW-0863">Zinc-finger</keyword>
<dbReference type="OrthoDB" id="432970at2759"/>
<dbReference type="EMBL" id="KQ947415">
    <property type="protein sequence ID" value="KUJ16713.1"/>
    <property type="molecule type" value="Genomic_DNA"/>
</dbReference>
<evidence type="ECO:0000256" key="3">
    <source>
        <dbReference type="ARBA" id="ARBA00022833"/>
    </source>
</evidence>
<dbReference type="Pfam" id="PF01753">
    <property type="entry name" value="zf-MYND"/>
    <property type="match status" value="1"/>
</dbReference>
<evidence type="ECO:0000313" key="6">
    <source>
        <dbReference type="Proteomes" id="UP000070700"/>
    </source>
</evidence>
<evidence type="ECO:0000259" key="4">
    <source>
        <dbReference type="Pfam" id="PF01753"/>
    </source>
</evidence>
<name>A0A194X969_MOLSC</name>
<evidence type="ECO:0000256" key="1">
    <source>
        <dbReference type="ARBA" id="ARBA00022723"/>
    </source>
</evidence>
<dbReference type="GeneID" id="28822799"/>
<gene>
    <name evidence="5" type="ORF">LY89DRAFT_669178</name>
</gene>
<keyword evidence="6" id="KW-1185">Reference proteome</keyword>
<organism evidence="5 6">
    <name type="scientific">Mollisia scopiformis</name>
    <name type="common">Conifer needle endophyte fungus</name>
    <name type="synonym">Phialocephala scopiformis</name>
    <dbReference type="NCBI Taxonomy" id="149040"/>
    <lineage>
        <taxon>Eukaryota</taxon>
        <taxon>Fungi</taxon>
        <taxon>Dikarya</taxon>
        <taxon>Ascomycota</taxon>
        <taxon>Pezizomycotina</taxon>
        <taxon>Leotiomycetes</taxon>
        <taxon>Helotiales</taxon>
        <taxon>Mollisiaceae</taxon>
        <taxon>Mollisia</taxon>
    </lineage>
</organism>
<dbReference type="AlphaFoldDB" id="A0A194X969"/>
<dbReference type="KEGG" id="psco:LY89DRAFT_669178"/>
<feature type="domain" description="MYND-type" evidence="4">
    <location>
        <begin position="3"/>
        <end position="47"/>
    </location>
</feature>
<dbReference type="RefSeq" id="XP_018071068.1">
    <property type="nucleotide sequence ID" value="XM_018213073.1"/>
</dbReference>
<keyword evidence="3" id="KW-0862">Zinc</keyword>
<dbReference type="Gene3D" id="6.10.140.2220">
    <property type="match status" value="1"/>
</dbReference>
<dbReference type="GO" id="GO:0008270">
    <property type="term" value="F:zinc ion binding"/>
    <property type="evidence" value="ECO:0007669"/>
    <property type="project" value="UniProtKB-KW"/>
</dbReference>